<evidence type="ECO:0000256" key="1">
    <source>
        <dbReference type="SAM" id="MobiDB-lite"/>
    </source>
</evidence>
<feature type="region of interest" description="Disordered" evidence="1">
    <location>
        <begin position="119"/>
        <end position="142"/>
    </location>
</feature>
<sequence length="142" mass="15754">MPCKWTHKSKPLKDHHFPRPFCSTHQILLLRFKKKAVHCSLSCLITINMDNKACLKLLVLFLGLSFVLSSTAVPATTGMAKSDNDPVQVQELLAQEAMEVSDSEEVLGMEQGYIEGRMDMESTDYPGTGANNHHDPKTPGRA</sequence>
<proteinExistence type="predicted"/>
<dbReference type="InParanoid" id="V4T908"/>
<feature type="transmembrane region" description="Helical" evidence="2">
    <location>
        <begin position="57"/>
        <end position="75"/>
    </location>
</feature>
<dbReference type="AlphaFoldDB" id="V4T908"/>
<keyword evidence="2" id="KW-0472">Membrane</keyword>
<evidence type="ECO:0000313" key="4">
    <source>
        <dbReference type="Proteomes" id="UP000030687"/>
    </source>
</evidence>
<keyword evidence="2" id="KW-0812">Transmembrane</keyword>
<accession>V4T908</accession>
<dbReference type="eggNOG" id="KOG0800">
    <property type="taxonomic scope" value="Eukaryota"/>
</dbReference>
<protein>
    <submittedName>
        <fullName evidence="3">Uncharacterized protein</fullName>
    </submittedName>
</protein>
<dbReference type="Proteomes" id="UP000030687">
    <property type="component" value="Unassembled WGS sequence"/>
</dbReference>
<evidence type="ECO:0000256" key="2">
    <source>
        <dbReference type="SAM" id="Phobius"/>
    </source>
</evidence>
<organism evidence="3 4">
    <name type="scientific">Citrus clementina</name>
    <name type="common">Clementine</name>
    <name type="synonym">Citrus deliciosa x Citrus sinensis</name>
    <dbReference type="NCBI Taxonomy" id="85681"/>
    <lineage>
        <taxon>Eukaryota</taxon>
        <taxon>Viridiplantae</taxon>
        <taxon>Streptophyta</taxon>
        <taxon>Embryophyta</taxon>
        <taxon>Tracheophyta</taxon>
        <taxon>Spermatophyta</taxon>
        <taxon>Magnoliopsida</taxon>
        <taxon>eudicotyledons</taxon>
        <taxon>Gunneridae</taxon>
        <taxon>Pentapetalae</taxon>
        <taxon>rosids</taxon>
        <taxon>malvids</taxon>
        <taxon>Sapindales</taxon>
        <taxon>Rutaceae</taxon>
        <taxon>Aurantioideae</taxon>
        <taxon>Citrus</taxon>
    </lineage>
</organism>
<dbReference type="Gramene" id="ESR56763">
    <property type="protein sequence ID" value="ESR56763"/>
    <property type="gene ID" value="CICLE_v10022756mg"/>
</dbReference>
<dbReference type="OMA" id="KHEPFPP"/>
<gene>
    <name evidence="3" type="ORF">CICLE_v10022756mg</name>
</gene>
<name>V4T908_CITCL</name>
<dbReference type="EMBL" id="KI536661">
    <property type="protein sequence ID" value="ESR56763.1"/>
    <property type="molecule type" value="Genomic_DNA"/>
</dbReference>
<dbReference type="PANTHER" id="PTHR33474:SF28">
    <property type="entry name" value="OS01G0815400 PROTEIN"/>
    <property type="match status" value="1"/>
</dbReference>
<keyword evidence="2" id="KW-1133">Transmembrane helix</keyword>
<reference evidence="3 4" key="1">
    <citation type="submission" date="2013-10" db="EMBL/GenBank/DDBJ databases">
        <authorList>
            <consortium name="International Citrus Genome Consortium"/>
            <person name="Jenkins J."/>
            <person name="Schmutz J."/>
            <person name="Prochnik S."/>
            <person name="Rokhsar D."/>
            <person name="Gmitter F."/>
            <person name="Ollitrault P."/>
            <person name="Machado M."/>
            <person name="Talon M."/>
            <person name="Wincker P."/>
            <person name="Jaillon O."/>
            <person name="Morgante M."/>
        </authorList>
    </citation>
    <scope>NUCLEOTIDE SEQUENCE</scope>
    <source>
        <strain evidence="4">cv. Clemenules</strain>
    </source>
</reference>
<keyword evidence="4" id="KW-1185">Reference proteome</keyword>
<dbReference type="PANTHER" id="PTHR33474">
    <property type="entry name" value="TRANSMEMBRANE PROTEIN"/>
    <property type="match status" value="1"/>
</dbReference>
<evidence type="ECO:0000313" key="3">
    <source>
        <dbReference type="EMBL" id="ESR56763.1"/>
    </source>
</evidence>
<feature type="compositionally biased region" description="Basic and acidic residues" evidence="1">
    <location>
        <begin position="132"/>
        <end position="142"/>
    </location>
</feature>
<dbReference type="KEGG" id="cic:CICLE_v10022756mg"/>